<evidence type="ECO:0008006" key="4">
    <source>
        <dbReference type="Google" id="ProtNLM"/>
    </source>
</evidence>
<feature type="transmembrane region" description="Helical" evidence="1">
    <location>
        <begin position="47"/>
        <end position="66"/>
    </location>
</feature>
<dbReference type="EMBL" id="CP016757">
    <property type="protein sequence ID" value="ANZ46522.1"/>
    <property type="molecule type" value="Genomic_DNA"/>
</dbReference>
<dbReference type="KEGG" id="cpor:BED41_01745"/>
<proteinExistence type="predicted"/>
<keyword evidence="1" id="KW-0472">Membrane</keyword>
<dbReference type="STRING" id="1197717.BED41_01745"/>
<name>A0A1B2I982_9BACT</name>
<keyword evidence="1" id="KW-0812">Transmembrane</keyword>
<dbReference type="Proteomes" id="UP000093044">
    <property type="component" value="Chromosome"/>
</dbReference>
<evidence type="ECO:0000313" key="3">
    <source>
        <dbReference type="Proteomes" id="UP000093044"/>
    </source>
</evidence>
<reference evidence="2" key="1">
    <citation type="submission" date="2016-08" db="EMBL/GenBank/DDBJ databases">
        <title>Complete genome of Cloacibacillus porcorum.</title>
        <authorList>
            <person name="Looft T."/>
            <person name="Bayles D.O."/>
            <person name="Alt D.P."/>
        </authorList>
    </citation>
    <scope>NUCLEOTIDE SEQUENCE [LARGE SCALE GENOMIC DNA]</scope>
    <source>
        <strain evidence="2">CL-84</strain>
    </source>
</reference>
<dbReference type="PANTHER" id="PTHR31876">
    <property type="entry name" value="COV-LIKE PROTEIN 1"/>
    <property type="match status" value="1"/>
</dbReference>
<keyword evidence="3" id="KW-1185">Reference proteome</keyword>
<sequence length="189" mass="21297">MSFLGRLGRDFFLGCVALLPLALFIFIFYYLLYFFESIGSKIFGITQSLRTTAAISVFLVFLLVYIGRKLRRRERSVLSLLEQFVITKIPVIGGWYTTFRDIIQTFTARGGENSYLGTAKVPVAGGYIIGFVSRREVLEDGSVQLTIFVPTSPNPTTGLVFFFPEEKVEYLDLTPERAFTKIISLGVKS</sequence>
<evidence type="ECO:0000256" key="1">
    <source>
        <dbReference type="SAM" id="Phobius"/>
    </source>
</evidence>
<accession>A0A1B2I982</accession>
<gene>
    <name evidence="2" type="ORF">BED41_01745</name>
</gene>
<protein>
    <recommendedName>
        <fullName evidence="4">DUF502 domain-containing protein</fullName>
    </recommendedName>
</protein>
<feature type="transmembrane region" description="Helical" evidence="1">
    <location>
        <begin position="12"/>
        <end position="35"/>
    </location>
</feature>
<dbReference type="Pfam" id="PF04367">
    <property type="entry name" value="DUF502"/>
    <property type="match status" value="1"/>
</dbReference>
<evidence type="ECO:0000313" key="2">
    <source>
        <dbReference type="EMBL" id="ANZ46522.1"/>
    </source>
</evidence>
<organism evidence="2 3">
    <name type="scientific">Cloacibacillus porcorum</name>
    <dbReference type="NCBI Taxonomy" id="1197717"/>
    <lineage>
        <taxon>Bacteria</taxon>
        <taxon>Thermotogati</taxon>
        <taxon>Synergistota</taxon>
        <taxon>Synergistia</taxon>
        <taxon>Synergistales</taxon>
        <taxon>Synergistaceae</taxon>
        <taxon>Cloacibacillus</taxon>
    </lineage>
</organism>
<dbReference type="AlphaFoldDB" id="A0A1B2I982"/>
<dbReference type="InterPro" id="IPR007462">
    <property type="entry name" value="COV1-like"/>
</dbReference>
<keyword evidence="1" id="KW-1133">Transmembrane helix</keyword>
<dbReference type="PANTHER" id="PTHR31876:SF26">
    <property type="entry name" value="PROTEIN LIKE COV 2"/>
    <property type="match status" value="1"/>
</dbReference>